<dbReference type="AlphaFoldDB" id="A0A5M3MFI1"/>
<feature type="region of interest" description="Disordered" evidence="1">
    <location>
        <begin position="24"/>
        <end position="54"/>
    </location>
</feature>
<dbReference type="Proteomes" id="UP000053558">
    <property type="component" value="Unassembled WGS sequence"/>
</dbReference>
<evidence type="ECO:0000313" key="3">
    <source>
        <dbReference type="Proteomes" id="UP000053558"/>
    </source>
</evidence>
<name>A0A5M3MFI1_CONPW</name>
<comment type="caution">
    <text evidence="2">The sequence shown here is derived from an EMBL/GenBank/DDBJ whole genome shotgun (WGS) entry which is preliminary data.</text>
</comment>
<feature type="compositionally biased region" description="Pro residues" evidence="1">
    <location>
        <begin position="38"/>
        <end position="47"/>
    </location>
</feature>
<dbReference type="GeneID" id="19210715"/>
<accession>A0A5M3MFI1</accession>
<reference evidence="3" key="1">
    <citation type="journal article" date="2012" name="Science">
        <title>The Paleozoic origin of enzymatic lignin decomposition reconstructed from 31 fungal genomes.</title>
        <authorList>
            <person name="Floudas D."/>
            <person name="Binder M."/>
            <person name="Riley R."/>
            <person name="Barry K."/>
            <person name="Blanchette R.A."/>
            <person name="Henrissat B."/>
            <person name="Martinez A.T."/>
            <person name="Otillar R."/>
            <person name="Spatafora J.W."/>
            <person name="Yadav J.S."/>
            <person name="Aerts A."/>
            <person name="Benoit I."/>
            <person name="Boyd A."/>
            <person name="Carlson A."/>
            <person name="Copeland A."/>
            <person name="Coutinho P.M."/>
            <person name="de Vries R.P."/>
            <person name="Ferreira P."/>
            <person name="Findley K."/>
            <person name="Foster B."/>
            <person name="Gaskell J."/>
            <person name="Glotzer D."/>
            <person name="Gorecki P."/>
            <person name="Heitman J."/>
            <person name="Hesse C."/>
            <person name="Hori C."/>
            <person name="Igarashi K."/>
            <person name="Jurgens J.A."/>
            <person name="Kallen N."/>
            <person name="Kersten P."/>
            <person name="Kohler A."/>
            <person name="Kuees U."/>
            <person name="Kumar T.K.A."/>
            <person name="Kuo A."/>
            <person name="LaButti K."/>
            <person name="Larrondo L.F."/>
            <person name="Lindquist E."/>
            <person name="Ling A."/>
            <person name="Lombard V."/>
            <person name="Lucas S."/>
            <person name="Lundell T."/>
            <person name="Martin R."/>
            <person name="McLaughlin D.J."/>
            <person name="Morgenstern I."/>
            <person name="Morin E."/>
            <person name="Murat C."/>
            <person name="Nagy L.G."/>
            <person name="Nolan M."/>
            <person name="Ohm R.A."/>
            <person name="Patyshakuliyeva A."/>
            <person name="Rokas A."/>
            <person name="Ruiz-Duenas F.J."/>
            <person name="Sabat G."/>
            <person name="Salamov A."/>
            <person name="Samejima M."/>
            <person name="Schmutz J."/>
            <person name="Slot J.C."/>
            <person name="St John F."/>
            <person name="Stenlid J."/>
            <person name="Sun H."/>
            <person name="Sun S."/>
            <person name="Syed K."/>
            <person name="Tsang A."/>
            <person name="Wiebenga A."/>
            <person name="Young D."/>
            <person name="Pisabarro A."/>
            <person name="Eastwood D.C."/>
            <person name="Martin F."/>
            <person name="Cullen D."/>
            <person name="Grigoriev I.V."/>
            <person name="Hibbett D.S."/>
        </authorList>
    </citation>
    <scope>NUCLEOTIDE SEQUENCE [LARGE SCALE GENOMIC DNA]</scope>
    <source>
        <strain evidence="3">RWD-64-598 SS2</strain>
    </source>
</reference>
<gene>
    <name evidence="2" type="ORF">CONPUDRAFT_84084</name>
</gene>
<proteinExistence type="predicted"/>
<organism evidence="2 3">
    <name type="scientific">Coniophora puteana (strain RWD-64-598)</name>
    <name type="common">Brown rot fungus</name>
    <dbReference type="NCBI Taxonomy" id="741705"/>
    <lineage>
        <taxon>Eukaryota</taxon>
        <taxon>Fungi</taxon>
        <taxon>Dikarya</taxon>
        <taxon>Basidiomycota</taxon>
        <taxon>Agaricomycotina</taxon>
        <taxon>Agaricomycetes</taxon>
        <taxon>Agaricomycetidae</taxon>
        <taxon>Boletales</taxon>
        <taxon>Coniophorineae</taxon>
        <taxon>Coniophoraceae</taxon>
        <taxon>Coniophora</taxon>
    </lineage>
</organism>
<sequence length="93" mass="10395">MYGEIEKDIALQLYTALAGSENHCPQLSHKHDANSSSPSPPPPPPSPSLITEEPTLPPASVLVLDDLRCNVEGVRMMPYWDSWKSWIALRWRA</sequence>
<dbReference type="KEGG" id="cput:CONPUDRAFT_84084"/>
<keyword evidence="3" id="KW-1185">Reference proteome</keyword>
<evidence type="ECO:0000313" key="2">
    <source>
        <dbReference type="EMBL" id="EIW77680.1"/>
    </source>
</evidence>
<protein>
    <submittedName>
        <fullName evidence="2">Uncharacterized protein</fullName>
    </submittedName>
</protein>
<dbReference type="EMBL" id="JH711583">
    <property type="protein sequence ID" value="EIW77680.1"/>
    <property type="molecule type" value="Genomic_DNA"/>
</dbReference>
<dbReference type="RefSeq" id="XP_007772056.1">
    <property type="nucleotide sequence ID" value="XM_007773866.1"/>
</dbReference>
<evidence type="ECO:0000256" key="1">
    <source>
        <dbReference type="SAM" id="MobiDB-lite"/>
    </source>
</evidence>